<keyword evidence="2" id="KW-1185">Reference proteome</keyword>
<dbReference type="InterPro" id="IPR041881">
    <property type="entry name" value="PqqD_sf"/>
</dbReference>
<dbReference type="RefSeq" id="WP_078693925.1">
    <property type="nucleotide sequence ID" value="NZ_FUWX01000010.1"/>
</dbReference>
<protein>
    <submittedName>
        <fullName evidence="1">Coenzyme PQQ synthesis protein D (PqqD)</fullName>
    </submittedName>
</protein>
<evidence type="ECO:0000313" key="1">
    <source>
        <dbReference type="EMBL" id="SJZ74755.1"/>
    </source>
</evidence>
<name>A0A1T4N6L6_9FUSO</name>
<gene>
    <name evidence="1" type="ORF">SAMN02745174_01436</name>
</gene>
<accession>A0A1T4N6L6</accession>
<dbReference type="Proteomes" id="UP000191153">
    <property type="component" value="Unassembled WGS sequence"/>
</dbReference>
<reference evidence="1 2" key="1">
    <citation type="submission" date="2017-02" db="EMBL/GenBank/DDBJ databases">
        <authorList>
            <person name="Peterson S.W."/>
        </authorList>
    </citation>
    <scope>NUCLEOTIDE SEQUENCE [LARGE SCALE GENOMIC DNA]</scope>
    <source>
        <strain evidence="1 2">ATCC 700028</strain>
    </source>
</reference>
<evidence type="ECO:0000313" key="2">
    <source>
        <dbReference type="Proteomes" id="UP000191153"/>
    </source>
</evidence>
<dbReference type="OrthoDB" id="5421816at2"/>
<dbReference type="Gene3D" id="1.10.10.1150">
    <property type="entry name" value="Coenzyme PQQ synthesis protein D (PqqD)"/>
    <property type="match status" value="1"/>
</dbReference>
<sequence length="109" mass="13350">MNNKEDFLQYKPVHILENFYVENDKVVLVYTYNTRWSTFMKWLTKKPKTKYMHLDELGTYFWLNCNKDKTIENIIDEMAIKFKDSKKSMETRIFQYASYLAKEKYIGFI</sequence>
<dbReference type="AlphaFoldDB" id="A0A1T4N6L6"/>
<dbReference type="InterPro" id="IPR008792">
    <property type="entry name" value="PQQD"/>
</dbReference>
<dbReference type="STRING" id="180163.SAMN02745174_01436"/>
<dbReference type="Pfam" id="PF05402">
    <property type="entry name" value="PqqD"/>
    <property type="match status" value="1"/>
</dbReference>
<organism evidence="1 2">
    <name type="scientific">Cetobacterium ceti</name>
    <dbReference type="NCBI Taxonomy" id="180163"/>
    <lineage>
        <taxon>Bacteria</taxon>
        <taxon>Fusobacteriati</taxon>
        <taxon>Fusobacteriota</taxon>
        <taxon>Fusobacteriia</taxon>
        <taxon>Fusobacteriales</taxon>
        <taxon>Fusobacteriaceae</taxon>
        <taxon>Cetobacterium</taxon>
    </lineage>
</organism>
<proteinExistence type="predicted"/>
<dbReference type="EMBL" id="FUWX01000010">
    <property type="protein sequence ID" value="SJZ74755.1"/>
    <property type="molecule type" value="Genomic_DNA"/>
</dbReference>